<dbReference type="CDD" id="cd01647">
    <property type="entry name" value="RT_LTR"/>
    <property type="match status" value="1"/>
</dbReference>
<dbReference type="InterPro" id="IPR053134">
    <property type="entry name" value="RNA-dir_DNA_polymerase"/>
</dbReference>
<proteinExistence type="predicted"/>
<accession>A0A371FT81</accession>
<evidence type="ECO:0000313" key="4">
    <source>
        <dbReference type="Proteomes" id="UP000257109"/>
    </source>
</evidence>
<dbReference type="PANTHER" id="PTHR24559">
    <property type="entry name" value="TRANSPOSON TY3-I GAG-POL POLYPROTEIN"/>
    <property type="match status" value="1"/>
</dbReference>
<reference evidence="3" key="1">
    <citation type="submission" date="2018-05" db="EMBL/GenBank/DDBJ databases">
        <title>Draft genome of Mucuna pruriens seed.</title>
        <authorList>
            <person name="Nnadi N.E."/>
            <person name="Vos R."/>
            <person name="Hasami M.H."/>
            <person name="Devisetty U.K."/>
            <person name="Aguiy J.C."/>
        </authorList>
    </citation>
    <scope>NUCLEOTIDE SEQUENCE [LARGE SCALE GENOMIC DNA]</scope>
    <source>
        <strain evidence="3">JCA_2017</strain>
    </source>
</reference>
<dbReference type="OrthoDB" id="6139267at2759"/>
<feature type="transmembrane region" description="Helical" evidence="1">
    <location>
        <begin position="233"/>
        <end position="252"/>
    </location>
</feature>
<keyword evidence="1" id="KW-1133">Transmembrane helix</keyword>
<name>A0A371FT81_MUCPR</name>
<feature type="domain" description="Reverse transcriptase" evidence="2">
    <location>
        <begin position="419"/>
        <end position="550"/>
    </location>
</feature>
<dbReference type="EMBL" id="QJKJ01007906">
    <property type="protein sequence ID" value="RDX81518.1"/>
    <property type="molecule type" value="Genomic_DNA"/>
</dbReference>
<dbReference type="PANTHER" id="PTHR24559:SF444">
    <property type="entry name" value="REVERSE TRANSCRIPTASE DOMAIN-CONTAINING PROTEIN"/>
    <property type="match status" value="1"/>
</dbReference>
<dbReference type="InterPro" id="IPR000477">
    <property type="entry name" value="RT_dom"/>
</dbReference>
<protein>
    <recommendedName>
        <fullName evidence="2">Reverse transcriptase domain-containing protein</fullName>
    </recommendedName>
</protein>
<evidence type="ECO:0000259" key="2">
    <source>
        <dbReference type="Pfam" id="PF00078"/>
    </source>
</evidence>
<dbReference type="AlphaFoldDB" id="A0A371FT81"/>
<feature type="non-terminal residue" evidence="3">
    <location>
        <position position="655"/>
    </location>
</feature>
<feature type="non-terminal residue" evidence="3">
    <location>
        <position position="1"/>
    </location>
</feature>
<keyword evidence="4" id="KW-1185">Reference proteome</keyword>
<dbReference type="Pfam" id="PF00078">
    <property type="entry name" value="RVT_1"/>
    <property type="match status" value="1"/>
</dbReference>
<dbReference type="Gene3D" id="3.10.10.10">
    <property type="entry name" value="HIV Type 1 Reverse Transcriptase, subunit A, domain 1"/>
    <property type="match status" value="1"/>
</dbReference>
<keyword evidence="1" id="KW-0812">Transmembrane</keyword>
<evidence type="ECO:0000256" key="1">
    <source>
        <dbReference type="SAM" id="Phobius"/>
    </source>
</evidence>
<organism evidence="3 4">
    <name type="scientific">Mucuna pruriens</name>
    <name type="common">Velvet bean</name>
    <name type="synonym">Dolichos pruriens</name>
    <dbReference type="NCBI Taxonomy" id="157652"/>
    <lineage>
        <taxon>Eukaryota</taxon>
        <taxon>Viridiplantae</taxon>
        <taxon>Streptophyta</taxon>
        <taxon>Embryophyta</taxon>
        <taxon>Tracheophyta</taxon>
        <taxon>Spermatophyta</taxon>
        <taxon>Magnoliopsida</taxon>
        <taxon>eudicotyledons</taxon>
        <taxon>Gunneridae</taxon>
        <taxon>Pentapetalae</taxon>
        <taxon>rosids</taxon>
        <taxon>fabids</taxon>
        <taxon>Fabales</taxon>
        <taxon>Fabaceae</taxon>
        <taxon>Papilionoideae</taxon>
        <taxon>50 kb inversion clade</taxon>
        <taxon>NPAAA clade</taxon>
        <taxon>indigoferoid/millettioid clade</taxon>
        <taxon>Phaseoleae</taxon>
        <taxon>Mucuna</taxon>
    </lineage>
</organism>
<dbReference type="InterPro" id="IPR043502">
    <property type="entry name" value="DNA/RNA_pol_sf"/>
</dbReference>
<dbReference type="InterPro" id="IPR043128">
    <property type="entry name" value="Rev_trsase/Diguanyl_cyclase"/>
</dbReference>
<gene>
    <name evidence="3" type="ORF">CR513_37794</name>
</gene>
<dbReference type="Gene3D" id="3.30.70.270">
    <property type="match status" value="1"/>
</dbReference>
<comment type="caution">
    <text evidence="3">The sequence shown here is derived from an EMBL/GenBank/DDBJ whole genome shotgun (WGS) entry which is preliminary data.</text>
</comment>
<dbReference type="SUPFAM" id="SSF56672">
    <property type="entry name" value="DNA/RNA polymerases"/>
    <property type="match status" value="1"/>
</dbReference>
<dbReference type="Proteomes" id="UP000257109">
    <property type="component" value="Unassembled WGS sequence"/>
</dbReference>
<sequence>HNEKEKLNTIDKFLINNISDRSDGCNYDTAKHCKHITSSCYGTTTPSCDGMLETTRDTIEVARVVDPPKFHGLEEFRKNDLPQFIGEIDPNKYFYGSPKNKREYEFLRLYQGKASTIAEYMTRFEYLSHLYTQPTFEEFEEGLKYALKSVIIPIAILEFPKLVEKVKVVECLEHNIRVVKTQGVGSSRSNKGHQQRKLYNRIIRIITVSWGINFFESPCNISIEKSRNKVFQMWWAILCFIVLYLSVVCFKYKRTRHVRKDCQVLTKSKSMISFVKVYKTYLYWKSFSHEWNRLGLSTYLLSFDLLVSLLITAPITISMMCQRYSFIVNGCCYKEKIYLVFWIYHHQPSLGCLRRRILTSNYDVDSMVIVKNFPKFFPKESRLVLTTLYRMVPTKLDSKEGYYKAKCFPLGGVLLLSAKKKDGESRLCVDYHQLYKLKIKNKYSLPMIDDLMDQLRGATIFSNINLRSGYHHIRVRDRDIQKTAFKTCYGHYKYVVMSFGLARSPTVFIYYMNKFFHPFLDKFVVVFIDCMLVYLRTHEEHEKYLRVVLEVEFWLEEVNFLGHVISTKEIVVDSTKVDIVLQWECPKIAMKIRSFVGFARYYRRILEDSNVVDSTYKERLTICMEGSIGGLTTSLVLVLPDSSKSRFTMMLHIKD</sequence>
<keyword evidence="1" id="KW-0472">Membrane</keyword>
<evidence type="ECO:0000313" key="3">
    <source>
        <dbReference type="EMBL" id="RDX81518.1"/>
    </source>
</evidence>
<feature type="transmembrane region" description="Helical" evidence="1">
    <location>
        <begin position="296"/>
        <end position="317"/>
    </location>
</feature>